<evidence type="ECO:0000313" key="1">
    <source>
        <dbReference type="EMBL" id="MBW60775.1"/>
    </source>
</evidence>
<dbReference type="AlphaFoldDB" id="A0A2M4C6A7"/>
<protein>
    <submittedName>
        <fullName evidence="1">Putative secreted protein</fullName>
    </submittedName>
</protein>
<accession>A0A2M4C6A7</accession>
<proteinExistence type="predicted"/>
<organism evidence="1">
    <name type="scientific">Anopheles marajoara</name>
    <dbReference type="NCBI Taxonomy" id="58244"/>
    <lineage>
        <taxon>Eukaryota</taxon>
        <taxon>Metazoa</taxon>
        <taxon>Ecdysozoa</taxon>
        <taxon>Arthropoda</taxon>
        <taxon>Hexapoda</taxon>
        <taxon>Insecta</taxon>
        <taxon>Pterygota</taxon>
        <taxon>Neoptera</taxon>
        <taxon>Endopterygota</taxon>
        <taxon>Diptera</taxon>
        <taxon>Nematocera</taxon>
        <taxon>Culicoidea</taxon>
        <taxon>Culicidae</taxon>
        <taxon>Anophelinae</taxon>
        <taxon>Anopheles</taxon>
    </lineage>
</organism>
<reference evidence="1" key="1">
    <citation type="submission" date="2018-01" db="EMBL/GenBank/DDBJ databases">
        <title>An insight into the sialome of Amazonian anophelines.</title>
        <authorList>
            <person name="Ribeiro J.M."/>
            <person name="Scarpassa V."/>
            <person name="Calvo E."/>
        </authorList>
    </citation>
    <scope>NUCLEOTIDE SEQUENCE</scope>
    <source>
        <tissue evidence="1">Salivary glands</tissue>
    </source>
</reference>
<dbReference type="EMBL" id="GGFJ01011634">
    <property type="protein sequence ID" value="MBW60775.1"/>
    <property type="molecule type" value="Transcribed_RNA"/>
</dbReference>
<sequence>MAKKAVLVAATVACRTVPVAVPARGRAPSNGLGTRDDRDPGRGRVAVRVATSRDARRIATSLRFVAVVNRSVATIEKLATVVLIHTIVVRPPVQAAATAPVVTAVTVPVRVTQEATLAVPWAEAPVVTWERTQATPAPEPRGFGRIRAAVLRLRTLIGGKWHDR</sequence>
<name>A0A2M4C6A7_9DIPT</name>